<sequence length="72" mass="8245">MSILSEHTERRAILEIAKALRLFARFDFLLLSAEDAHRLREAENLLKSIVGNNGYTARFSKRRGTSILKLKS</sequence>
<organism evidence="1 2">
    <name type="scientific">Pedobacter fastidiosus</name>
    <dbReference type="NCBI Taxonomy" id="2765361"/>
    <lineage>
        <taxon>Bacteria</taxon>
        <taxon>Pseudomonadati</taxon>
        <taxon>Bacteroidota</taxon>
        <taxon>Sphingobacteriia</taxon>
        <taxon>Sphingobacteriales</taxon>
        <taxon>Sphingobacteriaceae</taxon>
        <taxon>Pedobacter</taxon>
    </lineage>
</organism>
<dbReference type="EMBL" id="JACRYL010000021">
    <property type="protein sequence ID" value="MBC6112451.1"/>
    <property type="molecule type" value="Genomic_DNA"/>
</dbReference>
<protein>
    <recommendedName>
        <fullName evidence="3">Four helix bundle protein</fullName>
    </recommendedName>
</protein>
<keyword evidence="2" id="KW-1185">Reference proteome</keyword>
<evidence type="ECO:0000313" key="1">
    <source>
        <dbReference type="EMBL" id="MBC6112451.1"/>
    </source>
</evidence>
<evidence type="ECO:0000313" key="2">
    <source>
        <dbReference type="Proteomes" id="UP000652755"/>
    </source>
</evidence>
<gene>
    <name evidence="1" type="ORF">H7U22_18665</name>
</gene>
<comment type="caution">
    <text evidence="1">The sequence shown here is derived from an EMBL/GenBank/DDBJ whole genome shotgun (WGS) entry which is preliminary data.</text>
</comment>
<name>A0ABR7KWG4_9SPHI</name>
<proteinExistence type="predicted"/>
<accession>A0ABR7KWG4</accession>
<dbReference type="Proteomes" id="UP000652755">
    <property type="component" value="Unassembled WGS sequence"/>
</dbReference>
<dbReference type="RefSeq" id="WP_187072874.1">
    <property type="nucleotide sequence ID" value="NZ_JACRYL010000021.1"/>
</dbReference>
<evidence type="ECO:0008006" key="3">
    <source>
        <dbReference type="Google" id="ProtNLM"/>
    </source>
</evidence>
<reference evidence="1 2" key="1">
    <citation type="submission" date="2020-08" db="EMBL/GenBank/DDBJ databases">
        <authorList>
            <person name="Sun Q."/>
            <person name="Inoue M."/>
        </authorList>
    </citation>
    <scope>NUCLEOTIDE SEQUENCE [LARGE SCALE GENOMIC DNA]</scope>
    <source>
        <strain evidence="1 2">CCM 8938</strain>
    </source>
</reference>